<feature type="non-terminal residue" evidence="3">
    <location>
        <position position="1"/>
    </location>
</feature>
<proteinExistence type="predicted"/>
<feature type="region of interest" description="Disordered" evidence="1">
    <location>
        <begin position="82"/>
        <end position="110"/>
    </location>
</feature>
<feature type="domain" description="Reverse transcriptase" evidence="2">
    <location>
        <begin position="143"/>
        <end position="233"/>
    </location>
</feature>
<dbReference type="Gene3D" id="3.10.10.10">
    <property type="entry name" value="HIV Type 1 Reverse Transcriptase, subunit A, domain 1"/>
    <property type="match status" value="1"/>
</dbReference>
<dbReference type="AlphaFoldDB" id="A0A371FVL1"/>
<gene>
    <name evidence="3" type="ORF">CR513_37165</name>
</gene>
<dbReference type="InterPro" id="IPR000477">
    <property type="entry name" value="RT_dom"/>
</dbReference>
<organism evidence="3 4">
    <name type="scientific">Mucuna pruriens</name>
    <name type="common">Velvet bean</name>
    <name type="synonym">Dolichos pruriens</name>
    <dbReference type="NCBI Taxonomy" id="157652"/>
    <lineage>
        <taxon>Eukaryota</taxon>
        <taxon>Viridiplantae</taxon>
        <taxon>Streptophyta</taxon>
        <taxon>Embryophyta</taxon>
        <taxon>Tracheophyta</taxon>
        <taxon>Spermatophyta</taxon>
        <taxon>Magnoliopsida</taxon>
        <taxon>eudicotyledons</taxon>
        <taxon>Gunneridae</taxon>
        <taxon>Pentapetalae</taxon>
        <taxon>rosids</taxon>
        <taxon>fabids</taxon>
        <taxon>Fabales</taxon>
        <taxon>Fabaceae</taxon>
        <taxon>Papilionoideae</taxon>
        <taxon>50 kb inversion clade</taxon>
        <taxon>NPAAA clade</taxon>
        <taxon>indigoferoid/millettioid clade</taxon>
        <taxon>Phaseoleae</taxon>
        <taxon>Mucuna</taxon>
    </lineage>
</organism>
<sequence length="233" mass="26964">MKYPVGNLVGVVRVDQRIAKRCYDESTRVLEGRQGRYTKSEEQMRIHLLELDPRFDREDTRPQPDEDLKEVQIDLEPHQRKKIGESLDPRVEGELGAHPVSQKKRRLGKKKKRAVKAETVKLLQARFVREVKYPNWLSNVVMVKKSSGKWRTCTNYTDLNNVCPKDSYPLPNIDVLLDRAFGCGLLIFMDAYLGNNQIKMHPSDESKTTFIIDEGNFCYRVMPFGLKNSGTTY</sequence>
<comment type="caution">
    <text evidence="3">The sequence shown here is derived from an EMBL/GenBank/DDBJ whole genome shotgun (WGS) entry which is preliminary data.</text>
</comment>
<accession>A0A371FVL1</accession>
<dbReference type="OrthoDB" id="6623611at2759"/>
<dbReference type="SUPFAM" id="SSF56672">
    <property type="entry name" value="DNA/RNA polymerases"/>
    <property type="match status" value="1"/>
</dbReference>
<name>A0A371FVL1_MUCPR</name>
<dbReference type="PANTHER" id="PTHR24559:SF444">
    <property type="entry name" value="REVERSE TRANSCRIPTASE DOMAIN-CONTAINING PROTEIN"/>
    <property type="match status" value="1"/>
</dbReference>
<dbReference type="PANTHER" id="PTHR24559">
    <property type="entry name" value="TRANSPOSON TY3-I GAG-POL POLYPROTEIN"/>
    <property type="match status" value="1"/>
</dbReference>
<dbReference type="Pfam" id="PF00078">
    <property type="entry name" value="RVT_1"/>
    <property type="match status" value="1"/>
</dbReference>
<dbReference type="InterPro" id="IPR053134">
    <property type="entry name" value="RNA-dir_DNA_polymerase"/>
</dbReference>
<dbReference type="InterPro" id="IPR043502">
    <property type="entry name" value="DNA/RNA_pol_sf"/>
</dbReference>
<evidence type="ECO:0000313" key="4">
    <source>
        <dbReference type="Proteomes" id="UP000257109"/>
    </source>
</evidence>
<dbReference type="EMBL" id="QJKJ01007749">
    <property type="protein sequence ID" value="RDX82083.1"/>
    <property type="molecule type" value="Genomic_DNA"/>
</dbReference>
<dbReference type="STRING" id="157652.A0A371FVL1"/>
<dbReference type="CDD" id="cd01647">
    <property type="entry name" value="RT_LTR"/>
    <property type="match status" value="1"/>
</dbReference>
<evidence type="ECO:0000259" key="2">
    <source>
        <dbReference type="Pfam" id="PF00078"/>
    </source>
</evidence>
<dbReference type="Proteomes" id="UP000257109">
    <property type="component" value="Unassembled WGS sequence"/>
</dbReference>
<keyword evidence="4" id="KW-1185">Reference proteome</keyword>
<reference evidence="3" key="1">
    <citation type="submission" date="2018-05" db="EMBL/GenBank/DDBJ databases">
        <title>Draft genome of Mucuna pruriens seed.</title>
        <authorList>
            <person name="Nnadi N.E."/>
            <person name="Vos R."/>
            <person name="Hasami M.H."/>
            <person name="Devisetty U.K."/>
            <person name="Aguiy J.C."/>
        </authorList>
    </citation>
    <scope>NUCLEOTIDE SEQUENCE [LARGE SCALE GENOMIC DNA]</scope>
    <source>
        <strain evidence="3">JCA_2017</strain>
    </source>
</reference>
<evidence type="ECO:0000256" key="1">
    <source>
        <dbReference type="SAM" id="MobiDB-lite"/>
    </source>
</evidence>
<evidence type="ECO:0000313" key="3">
    <source>
        <dbReference type="EMBL" id="RDX82083.1"/>
    </source>
</evidence>
<feature type="compositionally biased region" description="Basic residues" evidence="1">
    <location>
        <begin position="101"/>
        <end position="110"/>
    </location>
</feature>
<feature type="compositionally biased region" description="Basic and acidic residues" evidence="1">
    <location>
        <begin position="82"/>
        <end position="95"/>
    </location>
</feature>
<protein>
    <recommendedName>
        <fullName evidence="2">Reverse transcriptase domain-containing protein</fullName>
    </recommendedName>
</protein>